<sequence length="470" mass="54143">MKPKHHYQSSHPAFQLRSPRNRLFLGDDRLDSMAVTMSKQKQHPVEKCDWDPGEILCEQLQLGWIDHYFGENKEPKLLPRMLEIETLEITIKGKVVGVISLEQLVTAELEKWKMLEKRYQVKGRFRVKEFFSFDQVAWIGTERVGYEKQKLMLLFVNRSLVRQNFSRFMNLLVGLNQKLLIALHGLEIKELSWFKELNEKGSLLEIVRCMAYVVEWLFVGQKMQTSKDFFPNCCFGGNQPSVSKLLRELFSEFLASRVWEPGGQDRKAGIILRVKGEDLDQSTTKVKMKSELKDDFGIVLYYYLEDKVALKGESEIACGGSVKEIQCGHDKSGKVAKENDDEIEFFVQSVVKHNEVVAGSTQYMPTKIEKDQTVSKMATLTNKVRIADLIGVVEVCISLKAAFSRLVCLLKDMEVLERQEVETREFATLDWRQYKLIKEFDVVIMDKKKVAGAGSTRVKTTFPSFHFLPP</sequence>
<reference evidence="1 2" key="1">
    <citation type="submission" date="2019-12" db="EMBL/GenBank/DDBJ databases">
        <authorList>
            <person name="Jiao W.-B."/>
            <person name="Schneeberger K."/>
        </authorList>
    </citation>
    <scope>NUCLEOTIDE SEQUENCE [LARGE SCALE GENOMIC DNA]</scope>
    <source>
        <strain evidence="2">cv. C24</strain>
    </source>
</reference>
<evidence type="ECO:0000313" key="2">
    <source>
        <dbReference type="Proteomes" id="UP000434276"/>
    </source>
</evidence>
<gene>
    <name evidence="1" type="ORF">C24_LOCUS23219</name>
</gene>
<evidence type="ECO:0000313" key="1">
    <source>
        <dbReference type="EMBL" id="CAA0404870.1"/>
    </source>
</evidence>
<dbReference type="ExpressionAtlas" id="A0A5S9Y7S8">
    <property type="expression patterns" value="baseline and differential"/>
</dbReference>
<dbReference type="EMBL" id="CACSHJ010000096">
    <property type="protein sequence ID" value="CAA0404870.1"/>
    <property type="molecule type" value="Genomic_DNA"/>
</dbReference>
<protein>
    <submittedName>
        <fullName evidence="1">Uncharacterized protein</fullName>
    </submittedName>
</protein>
<dbReference type="OrthoDB" id="10598213at2759"/>
<proteinExistence type="predicted"/>
<name>A0A5S9Y7S8_ARATH</name>
<accession>A0A5S9Y7S8</accession>
<dbReference type="AlphaFoldDB" id="A0A5S9Y7S8"/>
<organism evidence="1 2">
    <name type="scientific">Arabidopsis thaliana</name>
    <name type="common">Mouse-ear cress</name>
    <dbReference type="NCBI Taxonomy" id="3702"/>
    <lineage>
        <taxon>Eukaryota</taxon>
        <taxon>Viridiplantae</taxon>
        <taxon>Streptophyta</taxon>
        <taxon>Embryophyta</taxon>
        <taxon>Tracheophyta</taxon>
        <taxon>Spermatophyta</taxon>
        <taxon>Magnoliopsida</taxon>
        <taxon>eudicotyledons</taxon>
        <taxon>Gunneridae</taxon>
        <taxon>Pentapetalae</taxon>
        <taxon>rosids</taxon>
        <taxon>malvids</taxon>
        <taxon>Brassicales</taxon>
        <taxon>Brassicaceae</taxon>
        <taxon>Camelineae</taxon>
        <taxon>Arabidopsis</taxon>
    </lineage>
</organism>
<dbReference type="Proteomes" id="UP000434276">
    <property type="component" value="Unassembled WGS sequence"/>
</dbReference>